<name>A0A9N9H6W4_9GLOM</name>
<dbReference type="OrthoDB" id="10465760at2759"/>
<reference evidence="1" key="1">
    <citation type="submission" date="2021-06" db="EMBL/GenBank/DDBJ databases">
        <authorList>
            <person name="Kallberg Y."/>
            <person name="Tangrot J."/>
            <person name="Rosling A."/>
        </authorList>
    </citation>
    <scope>NUCLEOTIDE SEQUENCE</scope>
    <source>
        <strain evidence="1">FL130A</strain>
    </source>
</reference>
<dbReference type="EMBL" id="CAJVPS010011154">
    <property type="protein sequence ID" value="CAG8663249.1"/>
    <property type="molecule type" value="Genomic_DNA"/>
</dbReference>
<sequence>MDFLNKIKVNIDIRKGLLNFEYNDQKGKVLIKFIHNNKEEILFEEISSEEEESDEDSEKFKDDDSVEIITKEAWILIETPTQRLKDVNFGDIPLQIIQSIKRTYEIQVYQEGIKIKWKRYT</sequence>
<evidence type="ECO:0000313" key="2">
    <source>
        <dbReference type="Proteomes" id="UP000789508"/>
    </source>
</evidence>
<dbReference type="AlphaFoldDB" id="A0A9N9H6W4"/>
<organism evidence="1 2">
    <name type="scientific">Ambispora leptoticha</name>
    <dbReference type="NCBI Taxonomy" id="144679"/>
    <lineage>
        <taxon>Eukaryota</taxon>
        <taxon>Fungi</taxon>
        <taxon>Fungi incertae sedis</taxon>
        <taxon>Mucoromycota</taxon>
        <taxon>Glomeromycotina</taxon>
        <taxon>Glomeromycetes</taxon>
        <taxon>Archaeosporales</taxon>
        <taxon>Ambisporaceae</taxon>
        <taxon>Ambispora</taxon>
    </lineage>
</organism>
<dbReference type="Proteomes" id="UP000789508">
    <property type="component" value="Unassembled WGS sequence"/>
</dbReference>
<accession>A0A9N9H6W4</accession>
<comment type="caution">
    <text evidence="1">The sequence shown here is derived from an EMBL/GenBank/DDBJ whole genome shotgun (WGS) entry which is preliminary data.</text>
</comment>
<protein>
    <submittedName>
        <fullName evidence="1">304_t:CDS:1</fullName>
    </submittedName>
</protein>
<keyword evidence="2" id="KW-1185">Reference proteome</keyword>
<gene>
    <name evidence="1" type="ORF">ALEPTO_LOCUS10389</name>
</gene>
<evidence type="ECO:0000313" key="1">
    <source>
        <dbReference type="EMBL" id="CAG8663249.1"/>
    </source>
</evidence>
<proteinExistence type="predicted"/>